<organism evidence="1 2">
    <name type="scientific">Spirosoma linguale (strain ATCC 33905 / DSM 74 / LMG 10896 / Claus 1)</name>
    <dbReference type="NCBI Taxonomy" id="504472"/>
    <lineage>
        <taxon>Bacteria</taxon>
        <taxon>Pseudomonadati</taxon>
        <taxon>Bacteroidota</taxon>
        <taxon>Cytophagia</taxon>
        <taxon>Cytophagales</taxon>
        <taxon>Cytophagaceae</taxon>
        <taxon>Spirosoma</taxon>
    </lineage>
</organism>
<reference evidence="1 2" key="1">
    <citation type="journal article" date="2010" name="Stand. Genomic Sci.">
        <title>Complete genome sequence of Spirosoma linguale type strain (1).</title>
        <authorList>
            <person name="Lail K."/>
            <person name="Sikorski J."/>
            <person name="Saunders E."/>
            <person name="Lapidus A."/>
            <person name="Glavina Del Rio T."/>
            <person name="Copeland A."/>
            <person name="Tice H."/>
            <person name="Cheng J.-F."/>
            <person name="Lucas S."/>
            <person name="Nolan M."/>
            <person name="Bruce D."/>
            <person name="Goodwin L."/>
            <person name="Pitluck S."/>
            <person name="Ivanova N."/>
            <person name="Mavromatis K."/>
            <person name="Ovchinnikova G."/>
            <person name="Pati A."/>
            <person name="Chen A."/>
            <person name="Palaniappan K."/>
            <person name="Land M."/>
            <person name="Hauser L."/>
            <person name="Chang Y.-J."/>
            <person name="Jeffries C.D."/>
            <person name="Chain P."/>
            <person name="Brettin T."/>
            <person name="Detter J.C."/>
            <person name="Schuetze A."/>
            <person name="Rohde M."/>
            <person name="Tindall B.J."/>
            <person name="Goeker M."/>
            <person name="Bristow J."/>
            <person name="Eisen J.A."/>
            <person name="Markowitz V."/>
            <person name="Hugenholtz P."/>
            <person name="Kyrpides N.C."/>
            <person name="Klenk H.-P."/>
            <person name="Chen F."/>
        </authorList>
    </citation>
    <scope>NUCLEOTIDE SEQUENCE [LARGE SCALE GENOMIC DNA]</scope>
    <source>
        <strain evidence="2">ATCC 33905 / DSM 74 / LMG 10896 / Claus 1</strain>
    </source>
</reference>
<gene>
    <name evidence="1" type="ordered locus">Slin_0168</name>
</gene>
<dbReference type="KEGG" id="sli:Slin_0168"/>
<accession>D2QCC2</accession>
<protein>
    <submittedName>
        <fullName evidence="1">Uncharacterized protein</fullName>
    </submittedName>
</protein>
<sequence length="54" mass="6051">MFMQIVDQFNAQPESELVAMFQVEELEERLENKWELSASGSSDGTVTATATLKI</sequence>
<dbReference type="EMBL" id="CP001769">
    <property type="protein sequence ID" value="ADB36233.1"/>
    <property type="molecule type" value="Genomic_DNA"/>
</dbReference>
<proteinExistence type="predicted"/>
<evidence type="ECO:0000313" key="1">
    <source>
        <dbReference type="EMBL" id="ADB36233.1"/>
    </source>
</evidence>
<dbReference type="Proteomes" id="UP000002028">
    <property type="component" value="Chromosome"/>
</dbReference>
<dbReference type="HOGENOM" id="CLU_3048130_0_0_10"/>
<name>D2QCC2_SPILD</name>
<dbReference type="AlphaFoldDB" id="D2QCC2"/>
<evidence type="ECO:0000313" key="2">
    <source>
        <dbReference type="Proteomes" id="UP000002028"/>
    </source>
</evidence>
<keyword evidence="2" id="KW-1185">Reference proteome</keyword>
<dbReference type="STRING" id="504472.Slin_0168"/>